<proteinExistence type="inferred from homology"/>
<dbReference type="PANTHER" id="PTHR44252">
    <property type="entry name" value="D-ERYTHRULOSE REDUCTASE"/>
    <property type="match status" value="1"/>
</dbReference>
<sequence length="244" mass="26464">MNISFDGKRVLVTGASRGIGKNLALRLSKYNATVIALSKTKKYLDILTKQEPNIQTICVDLRNWQETRQAIKNILPIDLLVNNAGVACLNPFLSVTPEDCDLTFDVNIKSIINVSQVVVENMIERKVAGSIVNVSSQASCCALNDHAVYSASKGAVDILTKTMALELGSHKIRVNTVNPTVTMTDMGKLGWSDETKAQQMLNKIPLGRFAEVDEVTDAIIFLLSNHSSMITGANIPVDGGFLAT</sequence>
<dbReference type="RefSeq" id="XP_011505480.1">
    <property type="nucleotide sequence ID" value="XM_011507178.1"/>
</dbReference>
<dbReference type="Pfam" id="PF13561">
    <property type="entry name" value="adh_short_C2"/>
    <property type="match status" value="1"/>
</dbReference>
<evidence type="ECO:0000256" key="3">
    <source>
        <dbReference type="ARBA" id="ARBA00022857"/>
    </source>
</evidence>
<evidence type="ECO:0000313" key="5">
    <source>
        <dbReference type="Proteomes" id="UP000695007"/>
    </source>
</evidence>
<dbReference type="Proteomes" id="UP000695007">
    <property type="component" value="Unplaced"/>
</dbReference>
<evidence type="ECO:0000256" key="1">
    <source>
        <dbReference type="ARBA" id="ARBA00006484"/>
    </source>
</evidence>
<gene>
    <name evidence="6" type="primary">LOC105368211</name>
</gene>
<evidence type="ECO:0000256" key="4">
    <source>
        <dbReference type="ARBA" id="ARBA00023002"/>
    </source>
</evidence>
<dbReference type="InterPro" id="IPR036291">
    <property type="entry name" value="NAD(P)-bd_dom_sf"/>
</dbReference>
<dbReference type="KEGG" id="csol:105368211"/>
<evidence type="ECO:0000313" key="6">
    <source>
        <dbReference type="RefSeq" id="XP_011505480.1"/>
    </source>
</evidence>
<dbReference type="InterPro" id="IPR051737">
    <property type="entry name" value="L-xylulose/Carbonyl_redctase"/>
</dbReference>
<dbReference type="GO" id="GO:0050038">
    <property type="term" value="F:L-xylulose reductase (NADPH) activity"/>
    <property type="evidence" value="ECO:0007669"/>
    <property type="project" value="TreeGrafter"/>
</dbReference>
<organism evidence="5 6">
    <name type="scientific">Ceratosolen solmsi marchali</name>
    <dbReference type="NCBI Taxonomy" id="326594"/>
    <lineage>
        <taxon>Eukaryota</taxon>
        <taxon>Metazoa</taxon>
        <taxon>Ecdysozoa</taxon>
        <taxon>Arthropoda</taxon>
        <taxon>Hexapoda</taxon>
        <taxon>Insecta</taxon>
        <taxon>Pterygota</taxon>
        <taxon>Neoptera</taxon>
        <taxon>Endopterygota</taxon>
        <taxon>Hymenoptera</taxon>
        <taxon>Apocrita</taxon>
        <taxon>Proctotrupomorpha</taxon>
        <taxon>Chalcidoidea</taxon>
        <taxon>Agaonidae</taxon>
        <taxon>Agaoninae</taxon>
        <taxon>Ceratosolen</taxon>
    </lineage>
</organism>
<dbReference type="FunFam" id="3.40.50.720:FF:000214">
    <property type="entry name" value="L-xylulose reductase"/>
    <property type="match status" value="1"/>
</dbReference>
<keyword evidence="5" id="KW-1185">Reference proteome</keyword>
<dbReference type="GO" id="GO:0006006">
    <property type="term" value="P:glucose metabolic process"/>
    <property type="evidence" value="ECO:0007669"/>
    <property type="project" value="TreeGrafter"/>
</dbReference>
<dbReference type="GeneID" id="105368211"/>
<keyword evidence="3" id="KW-0521">NADP</keyword>
<keyword evidence="4" id="KW-0560">Oxidoreductase</keyword>
<dbReference type="GO" id="GO:0004090">
    <property type="term" value="F:carbonyl reductase (NADPH) activity"/>
    <property type="evidence" value="ECO:0007669"/>
    <property type="project" value="TreeGrafter"/>
</dbReference>
<dbReference type="InterPro" id="IPR020904">
    <property type="entry name" value="Sc_DH/Rdtase_CS"/>
</dbReference>
<accession>A0AAJ7E2J3</accession>
<dbReference type="PANTHER" id="PTHR44252:SF3">
    <property type="entry name" value="D-ERYTHRULOSE REDUCTASE-RELATED"/>
    <property type="match status" value="1"/>
</dbReference>
<reference evidence="6" key="1">
    <citation type="submission" date="2025-08" db="UniProtKB">
        <authorList>
            <consortium name="RefSeq"/>
        </authorList>
    </citation>
    <scope>IDENTIFICATION</scope>
</reference>
<dbReference type="Gene3D" id="3.40.50.720">
    <property type="entry name" value="NAD(P)-binding Rossmann-like Domain"/>
    <property type="match status" value="1"/>
</dbReference>
<dbReference type="PROSITE" id="PS00061">
    <property type="entry name" value="ADH_SHORT"/>
    <property type="match status" value="1"/>
</dbReference>
<comment type="similarity">
    <text evidence="1">Belongs to the short-chain dehydrogenases/reductases (SDR) family.</text>
</comment>
<comment type="subunit">
    <text evidence="2">Homotetramer.</text>
</comment>
<dbReference type="InterPro" id="IPR002347">
    <property type="entry name" value="SDR_fam"/>
</dbReference>
<protein>
    <submittedName>
        <fullName evidence="6">L-xylulose reductase-like</fullName>
    </submittedName>
</protein>
<dbReference type="SUPFAM" id="SSF51735">
    <property type="entry name" value="NAD(P)-binding Rossmann-fold domains"/>
    <property type="match status" value="1"/>
</dbReference>
<evidence type="ECO:0000256" key="2">
    <source>
        <dbReference type="ARBA" id="ARBA00011881"/>
    </source>
</evidence>
<dbReference type="AlphaFoldDB" id="A0AAJ7E2J3"/>
<name>A0AAJ7E2J3_9HYME</name>
<dbReference type="PRINTS" id="PR00080">
    <property type="entry name" value="SDRFAMILY"/>
</dbReference>
<dbReference type="PRINTS" id="PR00081">
    <property type="entry name" value="GDHRDH"/>
</dbReference>
<dbReference type="GO" id="GO:0005997">
    <property type="term" value="P:xylulose metabolic process"/>
    <property type="evidence" value="ECO:0007669"/>
    <property type="project" value="TreeGrafter"/>
</dbReference>